<protein>
    <submittedName>
        <fullName evidence="1">Uncharacterized protein</fullName>
    </submittedName>
</protein>
<sequence length="55" mass="6247">KLLIYLGKISNASTLKKNTTILRDVNLHFKTSNEILFLFHSSWGSSASNTYFIGR</sequence>
<reference evidence="1" key="1">
    <citation type="submission" date="2014-05" db="EMBL/GenBank/DDBJ databases">
        <authorList>
            <person name="Chronopoulou M."/>
        </authorList>
    </citation>
    <scope>NUCLEOTIDE SEQUENCE</scope>
    <source>
        <tissue evidence="1">Whole organism</tissue>
    </source>
</reference>
<accession>A0A0K2UB71</accession>
<name>A0A0K2UB71_LEPSM</name>
<proteinExistence type="predicted"/>
<feature type="non-terminal residue" evidence="1">
    <location>
        <position position="1"/>
    </location>
</feature>
<dbReference type="EMBL" id="HACA01017841">
    <property type="protein sequence ID" value="CDW35202.1"/>
    <property type="molecule type" value="Transcribed_RNA"/>
</dbReference>
<dbReference type="AlphaFoldDB" id="A0A0K2UB71"/>
<organism evidence="1">
    <name type="scientific">Lepeophtheirus salmonis</name>
    <name type="common">Salmon louse</name>
    <name type="synonym">Caligus salmonis</name>
    <dbReference type="NCBI Taxonomy" id="72036"/>
    <lineage>
        <taxon>Eukaryota</taxon>
        <taxon>Metazoa</taxon>
        <taxon>Ecdysozoa</taxon>
        <taxon>Arthropoda</taxon>
        <taxon>Crustacea</taxon>
        <taxon>Multicrustacea</taxon>
        <taxon>Hexanauplia</taxon>
        <taxon>Copepoda</taxon>
        <taxon>Siphonostomatoida</taxon>
        <taxon>Caligidae</taxon>
        <taxon>Lepeophtheirus</taxon>
    </lineage>
</organism>
<evidence type="ECO:0000313" key="1">
    <source>
        <dbReference type="EMBL" id="CDW35202.1"/>
    </source>
</evidence>